<proteinExistence type="predicted"/>
<evidence type="ECO:0000256" key="1">
    <source>
        <dbReference type="SAM" id="MobiDB-lite"/>
    </source>
</evidence>
<evidence type="ECO:0000313" key="3">
    <source>
        <dbReference type="Proteomes" id="UP000286931"/>
    </source>
</evidence>
<dbReference type="RefSeq" id="WP_126635911.1">
    <property type="nucleotide sequence ID" value="NZ_BIFH01000014.1"/>
</dbReference>
<dbReference type="OrthoDB" id="5190020at2"/>
<name>A0A401YGC3_9ACTN</name>
<organism evidence="2 3">
    <name type="scientific">Embleya hyalina</name>
    <dbReference type="NCBI Taxonomy" id="516124"/>
    <lineage>
        <taxon>Bacteria</taxon>
        <taxon>Bacillati</taxon>
        <taxon>Actinomycetota</taxon>
        <taxon>Actinomycetes</taxon>
        <taxon>Kitasatosporales</taxon>
        <taxon>Streptomycetaceae</taxon>
        <taxon>Embleya</taxon>
    </lineage>
</organism>
<dbReference type="EMBL" id="BIFH01000014">
    <property type="protein sequence ID" value="GCD93652.1"/>
    <property type="molecule type" value="Genomic_DNA"/>
</dbReference>
<protein>
    <submittedName>
        <fullName evidence="2">Uncharacterized protein</fullName>
    </submittedName>
</protein>
<feature type="region of interest" description="Disordered" evidence="1">
    <location>
        <begin position="88"/>
        <end position="110"/>
    </location>
</feature>
<reference evidence="2 3" key="1">
    <citation type="submission" date="2018-12" db="EMBL/GenBank/DDBJ databases">
        <title>Draft genome sequence of Embleya hyalina NBRC 13850T.</title>
        <authorList>
            <person name="Komaki H."/>
            <person name="Hosoyama A."/>
            <person name="Kimura A."/>
            <person name="Ichikawa N."/>
            <person name="Tamura T."/>
        </authorList>
    </citation>
    <scope>NUCLEOTIDE SEQUENCE [LARGE SCALE GENOMIC DNA]</scope>
    <source>
        <strain evidence="2 3">NBRC 13850</strain>
    </source>
</reference>
<gene>
    <name evidence="2" type="ORF">EHYA_01297</name>
</gene>
<comment type="caution">
    <text evidence="2">The sequence shown here is derived from an EMBL/GenBank/DDBJ whole genome shotgun (WGS) entry which is preliminary data.</text>
</comment>
<dbReference type="AlphaFoldDB" id="A0A401YGC3"/>
<keyword evidence="3" id="KW-1185">Reference proteome</keyword>
<dbReference type="Proteomes" id="UP000286931">
    <property type="component" value="Unassembled WGS sequence"/>
</dbReference>
<evidence type="ECO:0000313" key="2">
    <source>
        <dbReference type="EMBL" id="GCD93652.1"/>
    </source>
</evidence>
<accession>A0A401YGC3</accession>
<sequence length="110" mass="11850">MGIELPTPGPAWRYALRRLAAGIVDEGVSLAEVARGGWWDVAAETEEERVFVSLMPQCACCVEYTLGFDEARWASEVRAAAIVLNSSPVRVGPLPGCDQGRASRRSSQDG</sequence>